<feature type="chain" id="PRO_5027055506" description="Transmembrane protein" evidence="1">
    <location>
        <begin position="23"/>
        <end position="319"/>
    </location>
</feature>
<proteinExistence type="predicted"/>
<keyword evidence="1" id="KW-0732">Signal</keyword>
<comment type="caution">
    <text evidence="2">The sequence shown here is derived from an EMBL/GenBank/DDBJ whole genome shotgun (WGS) entry which is preliminary data.</text>
</comment>
<evidence type="ECO:0000256" key="1">
    <source>
        <dbReference type="SAM" id="SignalP"/>
    </source>
</evidence>
<dbReference type="EMBL" id="WNKX01000008">
    <property type="protein sequence ID" value="MTW11399.1"/>
    <property type="molecule type" value="Genomic_DNA"/>
</dbReference>
<gene>
    <name evidence="2" type="ORF">GM658_12410</name>
</gene>
<feature type="signal peptide" evidence="1">
    <location>
        <begin position="1"/>
        <end position="22"/>
    </location>
</feature>
<dbReference type="OrthoDB" id="58809at2"/>
<protein>
    <recommendedName>
        <fullName evidence="4">Transmembrane protein</fullName>
    </recommendedName>
</protein>
<evidence type="ECO:0000313" key="3">
    <source>
        <dbReference type="Proteomes" id="UP000472320"/>
    </source>
</evidence>
<dbReference type="AlphaFoldDB" id="A0A6L6QGQ6"/>
<accession>A0A6L6QGQ6</accession>
<sequence length="319" mass="35024">MVATALPAAAVLSASAVPQAKAAQAASAAQAHNDKAAPGKGEFTFVLLGHNFGKDGGDAEVRRMLAEADRTDPAFIIATGIKSAGEPCTDRLYEARRDLMNSAEHPLVLLPAGSDWAECRNSNGKSNATERLNRIRELFFIEPDSLGTCKLALNRQSAIAKFRDYAENTYWEQGNILFVTINVPAKNNHYLSEAGRNSEYEDRMVANRAWLHRAFLTAKRKKLPGMVLVMDGDIGAHVEQGFFARLSQKRDGFTEIRRIVRSQADKYSGQLLLVDNRKQDKAAPAISWNKNVGHLSLGAEWTALRVIPGSASLFTLERD</sequence>
<dbReference type="Proteomes" id="UP000472320">
    <property type="component" value="Unassembled WGS sequence"/>
</dbReference>
<keyword evidence="3" id="KW-1185">Reference proteome</keyword>
<evidence type="ECO:0008006" key="4">
    <source>
        <dbReference type="Google" id="ProtNLM"/>
    </source>
</evidence>
<reference evidence="2 3" key="1">
    <citation type="submission" date="2019-11" db="EMBL/GenBank/DDBJ databases">
        <title>Type strains purchased from KCTC, JCM and DSMZ.</title>
        <authorList>
            <person name="Lu H."/>
        </authorList>
    </citation>
    <scope>NUCLEOTIDE SEQUENCE [LARGE SCALE GENOMIC DNA]</scope>
    <source>
        <strain evidence="2 3">JCM 31587</strain>
    </source>
</reference>
<name>A0A6L6QGQ6_9BURK</name>
<evidence type="ECO:0000313" key="2">
    <source>
        <dbReference type="EMBL" id="MTW11399.1"/>
    </source>
</evidence>
<organism evidence="2 3">
    <name type="scientific">Massilia eburnea</name>
    <dbReference type="NCBI Taxonomy" id="1776165"/>
    <lineage>
        <taxon>Bacteria</taxon>
        <taxon>Pseudomonadati</taxon>
        <taxon>Pseudomonadota</taxon>
        <taxon>Betaproteobacteria</taxon>
        <taxon>Burkholderiales</taxon>
        <taxon>Oxalobacteraceae</taxon>
        <taxon>Telluria group</taxon>
        <taxon>Massilia</taxon>
    </lineage>
</organism>